<comment type="similarity">
    <text evidence="2">Belongs to the TMEM19 family.</text>
</comment>
<evidence type="ECO:0000256" key="5">
    <source>
        <dbReference type="ARBA" id="ARBA00023136"/>
    </source>
</evidence>
<keyword evidence="3 6" id="KW-0812">Transmembrane</keyword>
<dbReference type="InterPro" id="IPR002794">
    <property type="entry name" value="DUF92_TMEM19"/>
</dbReference>
<evidence type="ECO:0000256" key="4">
    <source>
        <dbReference type="ARBA" id="ARBA00022989"/>
    </source>
</evidence>
<reference evidence="7" key="1">
    <citation type="submission" date="2020-06" db="EMBL/GenBank/DDBJ databases">
        <authorList>
            <consortium name="Plant Systems Biology data submission"/>
        </authorList>
    </citation>
    <scope>NUCLEOTIDE SEQUENCE</scope>
    <source>
        <strain evidence="7">D6</strain>
    </source>
</reference>
<dbReference type="Proteomes" id="UP001153069">
    <property type="component" value="Unassembled WGS sequence"/>
</dbReference>
<keyword evidence="4 6" id="KW-1133">Transmembrane helix</keyword>
<keyword evidence="8" id="KW-1185">Reference proteome</keyword>
<comment type="subcellular location">
    <subcellularLocation>
        <location evidence="1">Membrane</location>
        <topology evidence="1">Multi-pass membrane protein</topology>
    </subcellularLocation>
</comment>
<keyword evidence="5 6" id="KW-0472">Membrane</keyword>
<dbReference type="GO" id="GO:0016020">
    <property type="term" value="C:membrane"/>
    <property type="evidence" value="ECO:0007669"/>
    <property type="project" value="UniProtKB-SubCell"/>
</dbReference>
<dbReference type="PANTHER" id="PTHR13353">
    <property type="entry name" value="TRANSMEMBRANE PROTEIN 19"/>
    <property type="match status" value="1"/>
</dbReference>
<comment type="caution">
    <text evidence="7">The sequence shown here is derived from an EMBL/GenBank/DDBJ whole genome shotgun (WGS) entry which is preliminary data.</text>
</comment>
<accession>A0A9N8HL12</accession>
<dbReference type="EMBL" id="CAICTM010000878">
    <property type="protein sequence ID" value="CAB9517766.1"/>
    <property type="molecule type" value="Genomic_DNA"/>
</dbReference>
<evidence type="ECO:0000256" key="6">
    <source>
        <dbReference type="SAM" id="Phobius"/>
    </source>
</evidence>
<gene>
    <name evidence="7" type="ORF">SEMRO_879_G214900.1</name>
</gene>
<dbReference type="OrthoDB" id="30881at2759"/>
<evidence type="ECO:0000313" key="7">
    <source>
        <dbReference type="EMBL" id="CAB9517766.1"/>
    </source>
</evidence>
<feature type="transmembrane region" description="Helical" evidence="6">
    <location>
        <begin position="169"/>
        <end position="194"/>
    </location>
</feature>
<feature type="transmembrane region" description="Helical" evidence="6">
    <location>
        <begin position="88"/>
        <end position="106"/>
    </location>
</feature>
<sequence length="289" mass="30201">MHQIGRTAIGTAIALKIAKSGYKKGSLNRSGSIAAFAVAAAAFSCSFRCGATLICFYATGSKLTKVGASTKMKLEDDYAAEGDRGAKQVLACSLFAVLCGILRRIFVGVDSPLSMANFGYQGNRLTLAYVAFFACCAGDTWASELGVLAKQPPRLVTMPWRTVVPGTNGGVSLAGTLASATGGAAMGLCHGLLLPLAPGQWIRDTYMLTVVGLASGLFGSLLDSLLGATLQATYYDTKRRIVVKKKNSPNTENCGGWAFFSNEAVNVVSTIATAVLAALWTPFILQSIS</sequence>
<name>A0A9N8HL12_9STRA</name>
<evidence type="ECO:0000313" key="8">
    <source>
        <dbReference type="Proteomes" id="UP001153069"/>
    </source>
</evidence>
<evidence type="ECO:0000256" key="3">
    <source>
        <dbReference type="ARBA" id="ARBA00022692"/>
    </source>
</evidence>
<dbReference type="PANTHER" id="PTHR13353:SF5">
    <property type="entry name" value="TRANSMEMBRANE PROTEIN 19"/>
    <property type="match status" value="1"/>
</dbReference>
<feature type="transmembrane region" description="Helical" evidence="6">
    <location>
        <begin position="267"/>
        <end position="285"/>
    </location>
</feature>
<feature type="transmembrane region" description="Helical" evidence="6">
    <location>
        <begin position="127"/>
        <end position="149"/>
    </location>
</feature>
<proteinExistence type="inferred from homology"/>
<dbReference type="AlphaFoldDB" id="A0A9N8HL12"/>
<feature type="transmembrane region" description="Helical" evidence="6">
    <location>
        <begin position="206"/>
        <end position="230"/>
    </location>
</feature>
<protein>
    <submittedName>
        <fullName evidence="7">Transmembrane protein 19</fullName>
    </submittedName>
</protein>
<evidence type="ECO:0000256" key="1">
    <source>
        <dbReference type="ARBA" id="ARBA00004141"/>
    </source>
</evidence>
<dbReference type="Pfam" id="PF01940">
    <property type="entry name" value="DUF92"/>
    <property type="match status" value="1"/>
</dbReference>
<organism evidence="7 8">
    <name type="scientific">Seminavis robusta</name>
    <dbReference type="NCBI Taxonomy" id="568900"/>
    <lineage>
        <taxon>Eukaryota</taxon>
        <taxon>Sar</taxon>
        <taxon>Stramenopiles</taxon>
        <taxon>Ochrophyta</taxon>
        <taxon>Bacillariophyta</taxon>
        <taxon>Bacillariophyceae</taxon>
        <taxon>Bacillariophycidae</taxon>
        <taxon>Naviculales</taxon>
        <taxon>Naviculaceae</taxon>
        <taxon>Seminavis</taxon>
    </lineage>
</organism>
<evidence type="ECO:0000256" key="2">
    <source>
        <dbReference type="ARBA" id="ARBA00009012"/>
    </source>
</evidence>